<gene>
    <name evidence="4" type="ORF">C8A00DRAFT_15809</name>
</gene>
<dbReference type="SMART" id="SM00577">
    <property type="entry name" value="CPDc"/>
    <property type="match status" value="1"/>
</dbReference>
<comment type="subcellular location">
    <subcellularLocation>
        <location evidence="1">Mitochondrion inner membrane</location>
        <topology evidence="1">Single-pass membrane protein</topology>
    </subcellularLocation>
</comment>
<feature type="compositionally biased region" description="Polar residues" evidence="2">
    <location>
        <begin position="101"/>
        <end position="112"/>
    </location>
</feature>
<feature type="compositionally biased region" description="Polar residues" evidence="2">
    <location>
        <begin position="39"/>
        <end position="54"/>
    </location>
</feature>
<dbReference type="GO" id="GO:0015031">
    <property type="term" value="P:protein transport"/>
    <property type="evidence" value="ECO:0007669"/>
    <property type="project" value="UniProtKB-KW"/>
</dbReference>
<evidence type="ECO:0000256" key="1">
    <source>
        <dbReference type="RuleBase" id="RU365079"/>
    </source>
</evidence>
<dbReference type="InterPro" id="IPR004274">
    <property type="entry name" value="FCP1_dom"/>
</dbReference>
<feature type="region of interest" description="Disordered" evidence="2">
    <location>
        <begin position="1"/>
        <end position="315"/>
    </location>
</feature>
<keyword evidence="1" id="KW-0496">Mitochondrion</keyword>
<keyword evidence="1" id="KW-0811">Translocation</keyword>
<dbReference type="InterPro" id="IPR036412">
    <property type="entry name" value="HAD-like_sf"/>
</dbReference>
<dbReference type="AlphaFoldDB" id="A0AAN6VJX2"/>
<evidence type="ECO:0000313" key="4">
    <source>
        <dbReference type="EMBL" id="KAK4152927.1"/>
    </source>
</evidence>
<dbReference type="PROSITE" id="PS50969">
    <property type="entry name" value="FCP1"/>
    <property type="match status" value="1"/>
</dbReference>
<keyword evidence="1" id="KW-0809">Transit peptide</keyword>
<comment type="caution">
    <text evidence="4">The sequence shown here is derived from an EMBL/GenBank/DDBJ whole genome shotgun (WGS) entry which is preliminary data.</text>
</comment>
<comment type="similarity">
    <text evidence="1">Belongs to the TIM50 family.</text>
</comment>
<reference evidence="4" key="1">
    <citation type="journal article" date="2023" name="Mol. Phylogenet. Evol.">
        <title>Genome-scale phylogeny and comparative genomics of the fungal order Sordariales.</title>
        <authorList>
            <person name="Hensen N."/>
            <person name="Bonometti L."/>
            <person name="Westerberg I."/>
            <person name="Brannstrom I.O."/>
            <person name="Guillou S."/>
            <person name="Cros-Aarteil S."/>
            <person name="Calhoun S."/>
            <person name="Haridas S."/>
            <person name="Kuo A."/>
            <person name="Mondo S."/>
            <person name="Pangilinan J."/>
            <person name="Riley R."/>
            <person name="LaButti K."/>
            <person name="Andreopoulos B."/>
            <person name="Lipzen A."/>
            <person name="Chen C."/>
            <person name="Yan M."/>
            <person name="Daum C."/>
            <person name="Ng V."/>
            <person name="Clum A."/>
            <person name="Steindorff A."/>
            <person name="Ohm R.A."/>
            <person name="Martin F."/>
            <person name="Silar P."/>
            <person name="Natvig D.O."/>
            <person name="Lalanne C."/>
            <person name="Gautier V."/>
            <person name="Ament-Velasquez S.L."/>
            <person name="Kruys A."/>
            <person name="Hutchinson M.I."/>
            <person name="Powell A.J."/>
            <person name="Barry K."/>
            <person name="Miller A.N."/>
            <person name="Grigoriev I.V."/>
            <person name="Debuchy R."/>
            <person name="Gladieux P."/>
            <person name="Hiltunen Thoren M."/>
            <person name="Johannesson H."/>
        </authorList>
    </citation>
    <scope>NUCLEOTIDE SEQUENCE</scope>
    <source>
        <strain evidence="4">CBS 538.74</strain>
    </source>
</reference>
<feature type="domain" description="FCP1 homology" evidence="3">
    <location>
        <begin position="328"/>
        <end position="498"/>
    </location>
</feature>
<keyword evidence="1" id="KW-0653">Protein transport</keyword>
<dbReference type="EMBL" id="MU856956">
    <property type="protein sequence ID" value="KAK4152927.1"/>
    <property type="molecule type" value="Genomic_DNA"/>
</dbReference>
<accession>A0AAN6VJX2</accession>
<name>A0AAN6VJX2_9PEZI</name>
<keyword evidence="5" id="KW-1185">Reference proteome</keyword>
<feature type="compositionally biased region" description="Polar residues" evidence="2">
    <location>
        <begin position="233"/>
        <end position="247"/>
    </location>
</feature>
<dbReference type="InterPro" id="IPR050365">
    <property type="entry name" value="TIM50"/>
</dbReference>
<protein>
    <recommendedName>
        <fullName evidence="1">Mitochondrial import inner membrane translocase subunit TIM50</fullName>
    </recommendedName>
</protein>
<feature type="compositionally biased region" description="Pro residues" evidence="2">
    <location>
        <begin position="68"/>
        <end position="84"/>
    </location>
</feature>
<sequence>MDPNQPWGWRQQQQAGYAPPTYNGPNPFGMQFGLPFIPSWNQAASQTSQPHPQNDGTGWGDGPDGPFSQPPPQHSFFNAPPPRPQNDGRDQGDGPFGPLYNSRSSFHANQPRNDSRDRGQGAFGKPAPENLFSQYNPPRPRNNGRSRGEGDFYRPEPQSALPLGNQQSHQDEGEDWGDAEYQPGRQRRRRRGGEERRPREHRPRRAVAPTWGFPEGQPLPFPMDNPALGPFASTRSVRQNNSTSSLPTRPIPANGLAQAPGANTTSKKSKARGINASNRSRGGPPNLTPNPTPNERDPISAPSAASGGVPDPTPAYLQRASMTTFRLQAPKPILVVIDLNGTLLHRPHKRLPSKFVERPHAKAFLERCLDQHHVVIWSSARPDNVQRMCAQLLSPQLLARVVAVWGRDRFGLSADDYNRRTQCYKRLTRLWEDPVVGTSHPRADQGGVWNQANTVLIDDSVEKARSEPHNAVTLPEFVGNVDETPQVLPLVEDYLDALAWQMDLSTYIRVRPFTTGTTQPVAAAVTQEES</sequence>
<evidence type="ECO:0000259" key="3">
    <source>
        <dbReference type="PROSITE" id="PS50969"/>
    </source>
</evidence>
<proteinExistence type="inferred from homology"/>
<dbReference type="Pfam" id="PF03031">
    <property type="entry name" value="NIF"/>
    <property type="match status" value="1"/>
</dbReference>
<dbReference type="PANTHER" id="PTHR12210">
    <property type="entry name" value="DULLARD PROTEIN PHOSPHATASE"/>
    <property type="match status" value="1"/>
</dbReference>
<dbReference type="InterPro" id="IPR023214">
    <property type="entry name" value="HAD_sf"/>
</dbReference>
<evidence type="ECO:0000256" key="2">
    <source>
        <dbReference type="SAM" id="MobiDB-lite"/>
    </source>
</evidence>
<reference evidence="4" key="2">
    <citation type="submission" date="2023-05" db="EMBL/GenBank/DDBJ databases">
        <authorList>
            <consortium name="Lawrence Berkeley National Laboratory"/>
            <person name="Steindorff A."/>
            <person name="Hensen N."/>
            <person name="Bonometti L."/>
            <person name="Westerberg I."/>
            <person name="Brannstrom I.O."/>
            <person name="Guillou S."/>
            <person name="Cros-Aarteil S."/>
            <person name="Calhoun S."/>
            <person name="Haridas S."/>
            <person name="Kuo A."/>
            <person name="Mondo S."/>
            <person name="Pangilinan J."/>
            <person name="Riley R."/>
            <person name="Labutti K."/>
            <person name="Andreopoulos B."/>
            <person name="Lipzen A."/>
            <person name="Chen C."/>
            <person name="Yanf M."/>
            <person name="Daum C."/>
            <person name="Ng V."/>
            <person name="Clum A."/>
            <person name="Ohm R."/>
            <person name="Martin F."/>
            <person name="Silar P."/>
            <person name="Natvig D."/>
            <person name="Lalanne C."/>
            <person name="Gautier V."/>
            <person name="Ament-Velasquez S.L."/>
            <person name="Kruys A."/>
            <person name="Hutchinson M.I."/>
            <person name="Powell A.J."/>
            <person name="Barry K."/>
            <person name="Miller A.N."/>
            <person name="Grigoriev I.V."/>
            <person name="Debuchy R."/>
            <person name="Gladieux P."/>
            <person name="Thoren M.H."/>
            <person name="Johannesson H."/>
        </authorList>
    </citation>
    <scope>NUCLEOTIDE SEQUENCE</scope>
    <source>
        <strain evidence="4">CBS 538.74</strain>
    </source>
</reference>
<comment type="subunit">
    <text evidence="1">Component of the TIM23 complex.</text>
</comment>
<evidence type="ECO:0000313" key="5">
    <source>
        <dbReference type="Proteomes" id="UP001302745"/>
    </source>
</evidence>
<keyword evidence="1" id="KW-0813">Transport</keyword>
<dbReference type="GO" id="GO:0005744">
    <property type="term" value="C:TIM23 mitochondrial import inner membrane translocase complex"/>
    <property type="evidence" value="ECO:0007669"/>
    <property type="project" value="UniProtKB-UniRule"/>
</dbReference>
<organism evidence="4 5">
    <name type="scientific">Chaetomidium leptoderma</name>
    <dbReference type="NCBI Taxonomy" id="669021"/>
    <lineage>
        <taxon>Eukaryota</taxon>
        <taxon>Fungi</taxon>
        <taxon>Dikarya</taxon>
        <taxon>Ascomycota</taxon>
        <taxon>Pezizomycotina</taxon>
        <taxon>Sordariomycetes</taxon>
        <taxon>Sordariomycetidae</taxon>
        <taxon>Sordariales</taxon>
        <taxon>Chaetomiaceae</taxon>
        <taxon>Chaetomidium</taxon>
    </lineage>
</organism>
<dbReference type="SUPFAM" id="SSF56784">
    <property type="entry name" value="HAD-like"/>
    <property type="match status" value="1"/>
</dbReference>
<dbReference type="Proteomes" id="UP001302745">
    <property type="component" value="Unassembled WGS sequence"/>
</dbReference>
<dbReference type="Gene3D" id="3.40.50.1000">
    <property type="entry name" value="HAD superfamily/HAD-like"/>
    <property type="match status" value="1"/>
</dbReference>
<comment type="function">
    <text evidence="1">Essential component of the TIM23 complex, a complex that mediates the translocation of transit peptide-containing proteins across the mitochondrial inner membrane.</text>
</comment>